<reference evidence="8" key="1">
    <citation type="submission" date="2003-11" db="EMBL/GenBank/DDBJ databases">
        <authorList>
            <person name="Heidelberg J.F."/>
            <person name="Eisen J.A."/>
            <person name="Nelson W.C."/>
            <person name="DeLong E.F."/>
        </authorList>
    </citation>
    <scope>NUCLEOTIDE SEQUENCE</scope>
</reference>
<keyword evidence="4" id="KW-0574">Periplasm</keyword>
<comment type="subcellular location">
    <subcellularLocation>
        <location evidence="1">Periplasm</location>
    </subcellularLocation>
</comment>
<sequence>MTLLKKLLTLLCLVFPLLSFAMEDPWSILEKSAKASQQLNYEGVFHSQSSSESNSTHVIHANIDNKEYCLLKMLDGAPNEVFCSGDMVYVTSQDGLLIKKRKNQFLFPSVLPSDIKHLKKNYQLSFGEKKRVADRMAQHIELKAKDNLRFNYHIWIDEKNLLPLKLIVTNNKNQPIEQSTFTTIAFSEVIDKDIFEKNINLSKIYVSKNKFIENYVSNKFWNLKDLPSGFKEVDLISRRVNGLNLLDYQIIFSDGLAYVSLFIRPITRGTEPKEGTVAIGPTNISARYQDGYQIMSVGMVPPETVNTFSGAIEF</sequence>
<dbReference type="Pfam" id="PF17188">
    <property type="entry name" value="MucB_RseB_C"/>
    <property type="match status" value="1"/>
</dbReference>
<evidence type="ECO:0000256" key="4">
    <source>
        <dbReference type="ARBA" id="ARBA00022764"/>
    </source>
</evidence>
<gene>
    <name evidence="8" type="ORF">MBMO_EBAC000-36A07.78</name>
</gene>
<evidence type="ECO:0000259" key="6">
    <source>
        <dbReference type="Pfam" id="PF03888"/>
    </source>
</evidence>
<dbReference type="Gene3D" id="3.30.200.100">
    <property type="entry name" value="MucB/RseB, C-terminal domain"/>
    <property type="match status" value="1"/>
</dbReference>
<feature type="chain" id="PRO_5004279838" evidence="5">
    <location>
        <begin position="22"/>
        <end position="314"/>
    </location>
</feature>
<dbReference type="InterPro" id="IPR033434">
    <property type="entry name" value="MucB/RseB_N"/>
</dbReference>
<evidence type="ECO:0000256" key="3">
    <source>
        <dbReference type="ARBA" id="ARBA00022729"/>
    </source>
</evidence>
<feature type="domain" description="MucB/RseB N-terminal" evidence="6">
    <location>
        <begin position="27"/>
        <end position="196"/>
    </location>
</feature>
<dbReference type="InterPro" id="IPR005588">
    <property type="entry name" value="MucB_RseB"/>
</dbReference>
<dbReference type="CDD" id="cd16327">
    <property type="entry name" value="RseB"/>
    <property type="match status" value="1"/>
</dbReference>
<organism evidence="8">
    <name type="scientific">uncultured marine bacterium 580</name>
    <dbReference type="NCBI Taxonomy" id="257400"/>
    <lineage>
        <taxon>Bacteria</taxon>
        <taxon>environmental samples</taxon>
    </lineage>
</organism>
<dbReference type="InterPro" id="IPR033436">
    <property type="entry name" value="MucB/RseB_C"/>
</dbReference>
<name>Q6SFI4_9BACT</name>
<feature type="domain" description="MucB/RseB C-terminal" evidence="7">
    <location>
        <begin position="218"/>
        <end position="311"/>
    </location>
</feature>
<reference evidence="8" key="2">
    <citation type="submission" date="2003-12" db="EMBL/GenBank/DDBJ databases">
        <title>Monterey Bay Coastal Ocean Microbial Observatory environmental clone sequencing.</title>
        <authorList>
            <person name="DeLong E.F."/>
        </authorList>
    </citation>
    <scope>NUCLEOTIDE SEQUENCE</scope>
</reference>
<dbReference type="Pfam" id="PF03888">
    <property type="entry name" value="MucB_RseB"/>
    <property type="match status" value="1"/>
</dbReference>
<dbReference type="PANTHER" id="PTHR38782:SF1">
    <property type="entry name" value="SIGMA-E FACTOR REGULATORY PROTEIN RSEB"/>
    <property type="match status" value="1"/>
</dbReference>
<proteinExistence type="inferred from homology"/>
<protein>
    <submittedName>
        <fullName evidence="8">MucB/RseB family protein</fullName>
    </submittedName>
</protein>
<evidence type="ECO:0000256" key="2">
    <source>
        <dbReference type="ARBA" id="ARBA00008150"/>
    </source>
</evidence>
<dbReference type="GO" id="GO:0045152">
    <property type="term" value="F:antisigma factor binding"/>
    <property type="evidence" value="ECO:0007669"/>
    <property type="project" value="TreeGrafter"/>
</dbReference>
<dbReference type="PANTHER" id="PTHR38782">
    <property type="match status" value="1"/>
</dbReference>
<dbReference type="GO" id="GO:0032885">
    <property type="term" value="P:regulation of polysaccharide biosynthetic process"/>
    <property type="evidence" value="ECO:0007669"/>
    <property type="project" value="TreeGrafter"/>
</dbReference>
<dbReference type="AlphaFoldDB" id="Q6SFI4"/>
<dbReference type="InterPro" id="IPR038484">
    <property type="entry name" value="MucB/RseB_C_sf"/>
</dbReference>
<dbReference type="EMBL" id="AY458647">
    <property type="protein sequence ID" value="AAR38233.1"/>
    <property type="molecule type" value="Genomic_DNA"/>
</dbReference>
<dbReference type="Gene3D" id="2.50.20.10">
    <property type="entry name" value="Lipoprotein localisation LolA/LolB/LppX"/>
    <property type="match status" value="1"/>
</dbReference>
<feature type="signal peptide" evidence="5">
    <location>
        <begin position="1"/>
        <end position="21"/>
    </location>
</feature>
<dbReference type="GO" id="GO:0030288">
    <property type="term" value="C:outer membrane-bounded periplasmic space"/>
    <property type="evidence" value="ECO:0007669"/>
    <property type="project" value="TreeGrafter"/>
</dbReference>
<evidence type="ECO:0000256" key="1">
    <source>
        <dbReference type="ARBA" id="ARBA00004418"/>
    </source>
</evidence>
<evidence type="ECO:0000313" key="8">
    <source>
        <dbReference type="EMBL" id="AAR38233.1"/>
    </source>
</evidence>
<accession>Q6SFI4</accession>
<comment type="similarity">
    <text evidence="2">Belongs to the RseB family.</text>
</comment>
<evidence type="ECO:0000259" key="7">
    <source>
        <dbReference type="Pfam" id="PF17188"/>
    </source>
</evidence>
<keyword evidence="3 5" id="KW-0732">Signal</keyword>
<dbReference type="PIRSF" id="PIRSF005427">
    <property type="entry name" value="RseB"/>
    <property type="match status" value="1"/>
</dbReference>
<evidence type="ECO:0000256" key="5">
    <source>
        <dbReference type="SAM" id="SignalP"/>
    </source>
</evidence>